<gene>
    <name evidence="1" type="ORF">GCM10022291_35050</name>
</gene>
<sequence length="300" mass="35649">MLKSTTYNTIYKHVASNMKNRILLVIFIFSFIKTNACSCETPKAIVEFVSSEYVFEGKVIAKVYAKDSLSYKVTFDIAKHYKKSDFPKTLEFKFKSEGKYTDEWTSCDWNVNKNEKWLVYAYYWKNKLTFSYYCSNSKPIGKRIISEKEQKILDNGNEFEIDKYTFTNLDGHFTNAKPKVDLDSILRNYRYKNYGEEYNENRVDIVVDIDKNGNLTSANLTSKEHMSFENNEIIDSIYNLNKPKNIEIRKAKTNFEKDILKIVKKLNLWEKTFIQRTKNSVKIRKFLQFYKKPNDIKVYY</sequence>
<evidence type="ECO:0000313" key="1">
    <source>
        <dbReference type="EMBL" id="GAA4239706.1"/>
    </source>
</evidence>
<reference evidence="2" key="1">
    <citation type="journal article" date="2019" name="Int. J. Syst. Evol. Microbiol.">
        <title>The Global Catalogue of Microorganisms (GCM) 10K type strain sequencing project: providing services to taxonomists for standard genome sequencing and annotation.</title>
        <authorList>
            <consortium name="The Broad Institute Genomics Platform"/>
            <consortium name="The Broad Institute Genome Sequencing Center for Infectious Disease"/>
            <person name="Wu L."/>
            <person name="Ma J."/>
        </authorList>
    </citation>
    <scope>NUCLEOTIDE SEQUENCE [LARGE SCALE GENOMIC DNA]</scope>
    <source>
        <strain evidence="2">JCM 17630</strain>
    </source>
</reference>
<dbReference type="Proteomes" id="UP001501496">
    <property type="component" value="Unassembled WGS sequence"/>
</dbReference>
<dbReference type="Gene3D" id="2.40.50.120">
    <property type="match status" value="1"/>
</dbReference>
<evidence type="ECO:0008006" key="3">
    <source>
        <dbReference type="Google" id="ProtNLM"/>
    </source>
</evidence>
<name>A0ABP8CIH2_9FLAO</name>
<keyword evidence="2" id="KW-1185">Reference proteome</keyword>
<proteinExistence type="predicted"/>
<dbReference type="InterPro" id="IPR008993">
    <property type="entry name" value="TIMP-like_OB-fold"/>
</dbReference>
<accession>A0ABP8CIH2</accession>
<dbReference type="EMBL" id="BAABCA010000012">
    <property type="protein sequence ID" value="GAA4239706.1"/>
    <property type="molecule type" value="Genomic_DNA"/>
</dbReference>
<protein>
    <recommendedName>
        <fullName evidence="3">Tissue inhibitor of metalloproteinase</fullName>
    </recommendedName>
</protein>
<comment type="caution">
    <text evidence="1">The sequence shown here is derived from an EMBL/GenBank/DDBJ whole genome shotgun (WGS) entry which is preliminary data.</text>
</comment>
<organism evidence="1 2">
    <name type="scientific">Postechiella marina</name>
    <dbReference type="NCBI Taxonomy" id="943941"/>
    <lineage>
        <taxon>Bacteria</taxon>
        <taxon>Pseudomonadati</taxon>
        <taxon>Bacteroidota</taxon>
        <taxon>Flavobacteriia</taxon>
        <taxon>Flavobacteriales</taxon>
        <taxon>Flavobacteriaceae</taxon>
        <taxon>Postechiella</taxon>
    </lineage>
</organism>
<dbReference type="SUPFAM" id="SSF50242">
    <property type="entry name" value="TIMP-like"/>
    <property type="match status" value="1"/>
</dbReference>
<evidence type="ECO:0000313" key="2">
    <source>
        <dbReference type="Proteomes" id="UP001501496"/>
    </source>
</evidence>